<evidence type="ECO:0008006" key="3">
    <source>
        <dbReference type="Google" id="ProtNLM"/>
    </source>
</evidence>
<keyword evidence="2" id="KW-1185">Reference proteome</keyword>
<dbReference type="EMBL" id="WLZY01000007">
    <property type="protein sequence ID" value="NDL59510.1"/>
    <property type="molecule type" value="Genomic_DNA"/>
</dbReference>
<protein>
    <recommendedName>
        <fullName evidence="3">Antitoxin</fullName>
    </recommendedName>
</protein>
<comment type="caution">
    <text evidence="1">The sequence shown here is derived from an EMBL/GenBank/DDBJ whole genome shotgun (WGS) entry which is preliminary data.</text>
</comment>
<proteinExistence type="predicted"/>
<dbReference type="SUPFAM" id="SSF47598">
    <property type="entry name" value="Ribbon-helix-helix"/>
    <property type="match status" value="1"/>
</dbReference>
<evidence type="ECO:0000313" key="2">
    <source>
        <dbReference type="Proteomes" id="UP000460435"/>
    </source>
</evidence>
<reference evidence="1 2" key="1">
    <citation type="submission" date="2019-11" db="EMBL/GenBank/DDBJ databases">
        <authorList>
            <person name="Li X.-J."/>
            <person name="Feng X.-M."/>
        </authorList>
    </citation>
    <scope>NUCLEOTIDE SEQUENCE [LARGE SCALE GENOMIC DNA]</scope>
    <source>
        <strain evidence="1 2">XMNu-373</strain>
    </source>
</reference>
<organism evidence="1 2">
    <name type="scientific">Phytoactinopolyspora mesophila</name>
    <dbReference type="NCBI Taxonomy" id="2650750"/>
    <lineage>
        <taxon>Bacteria</taxon>
        <taxon>Bacillati</taxon>
        <taxon>Actinomycetota</taxon>
        <taxon>Actinomycetes</taxon>
        <taxon>Jiangellales</taxon>
        <taxon>Jiangellaceae</taxon>
        <taxon>Phytoactinopolyspora</taxon>
    </lineage>
</organism>
<dbReference type="RefSeq" id="WP_162452184.1">
    <property type="nucleotide sequence ID" value="NZ_WLZY01000007.1"/>
</dbReference>
<evidence type="ECO:0000313" key="1">
    <source>
        <dbReference type="EMBL" id="NDL59510.1"/>
    </source>
</evidence>
<dbReference type="Proteomes" id="UP000460435">
    <property type="component" value="Unassembled WGS sequence"/>
</dbReference>
<accession>A0A7K3M8J6</accession>
<name>A0A7K3M8J6_9ACTN</name>
<gene>
    <name evidence="1" type="ORF">F7O44_20780</name>
</gene>
<dbReference type="GO" id="GO:0006355">
    <property type="term" value="P:regulation of DNA-templated transcription"/>
    <property type="evidence" value="ECO:0007669"/>
    <property type="project" value="InterPro"/>
</dbReference>
<dbReference type="InterPro" id="IPR010985">
    <property type="entry name" value="Ribbon_hlx_hlx"/>
</dbReference>
<dbReference type="AlphaFoldDB" id="A0A7K3M8J6"/>
<sequence length="90" mass="10013">MPNVLIRDVPGDDLEQLRSAAADRGLSLQAYLREAVHMQAAHLRRRQALDRAARRLHGQTAVPDDERLAVLDAVDDAHVERAEELSDPPT</sequence>